<comment type="caution">
    <text evidence="3">The sequence shown here is derived from an EMBL/GenBank/DDBJ whole genome shotgun (WGS) entry which is preliminary data.</text>
</comment>
<proteinExistence type="predicted"/>
<dbReference type="AlphaFoldDB" id="A0AAD9J831"/>
<feature type="transmembrane region" description="Helical" evidence="1">
    <location>
        <begin position="6"/>
        <end position="23"/>
    </location>
</feature>
<gene>
    <name evidence="3" type="ORF">LSH36_510g03078</name>
</gene>
<keyword evidence="1" id="KW-0812">Transmembrane</keyword>
<accession>A0AAD9J831</accession>
<evidence type="ECO:0000256" key="1">
    <source>
        <dbReference type="SAM" id="Phobius"/>
    </source>
</evidence>
<evidence type="ECO:0000313" key="3">
    <source>
        <dbReference type="EMBL" id="KAK2148203.1"/>
    </source>
</evidence>
<dbReference type="EMBL" id="JAODUP010000510">
    <property type="protein sequence ID" value="KAK2148203.1"/>
    <property type="molecule type" value="Genomic_DNA"/>
</dbReference>
<keyword evidence="1" id="KW-0472">Membrane</keyword>
<sequence>MKRIHVLIYFRFLLTVFILAIVFRKLNWTKDGNLSEVHTHEKENGKSQRLLDVALNRHFQDVVEAKRKVMRISKYIPCESTVSKVLREISTSFFTEVREHIPHSETVLFTSSINVRDDFVKRKTYSPASNNCHLLETSYLKNSVFKNDCTSHVDIPPFKLPLYKNNDSYPVIEERRVIWTYLHVLSHATVNNDGDVICERTKIVPNRCWAQNRSTTTCFKVNSESKYDELFTISQFWGSNFFHGTLENLPRLALYLSYLRANPQIKIHVAAIHPFLSYLGLDEDRFVFGTVHARILYMPSGGSCGGASSIRLQYLSDQLRNYIPHQPSGYSIDKLHHSPNKNKRDSIIVIQRTTKRWFRYHDEIIKMIHKQARLCQLKVIVFGDDPLPSVEVTRDIFRRALIVIAPHGAGESNLILSDPGTVLIEALCRDRFGRLNLCYQGMALALGIRYYGLISERSCNNITASDLEIPLTKYLKLLSCNV</sequence>
<dbReference type="InterPro" id="IPR049625">
    <property type="entry name" value="Glyco_transf_61_cat"/>
</dbReference>
<keyword evidence="4" id="KW-1185">Reference proteome</keyword>
<evidence type="ECO:0000259" key="2">
    <source>
        <dbReference type="Pfam" id="PF04577"/>
    </source>
</evidence>
<keyword evidence="1" id="KW-1133">Transmembrane helix</keyword>
<dbReference type="Proteomes" id="UP001208570">
    <property type="component" value="Unassembled WGS sequence"/>
</dbReference>
<dbReference type="GO" id="GO:0016757">
    <property type="term" value="F:glycosyltransferase activity"/>
    <property type="evidence" value="ECO:0007669"/>
    <property type="project" value="InterPro"/>
</dbReference>
<evidence type="ECO:0000313" key="4">
    <source>
        <dbReference type="Proteomes" id="UP001208570"/>
    </source>
</evidence>
<organism evidence="3 4">
    <name type="scientific">Paralvinella palmiformis</name>
    <dbReference type="NCBI Taxonomy" id="53620"/>
    <lineage>
        <taxon>Eukaryota</taxon>
        <taxon>Metazoa</taxon>
        <taxon>Spiralia</taxon>
        <taxon>Lophotrochozoa</taxon>
        <taxon>Annelida</taxon>
        <taxon>Polychaeta</taxon>
        <taxon>Sedentaria</taxon>
        <taxon>Canalipalpata</taxon>
        <taxon>Terebellida</taxon>
        <taxon>Terebelliformia</taxon>
        <taxon>Alvinellidae</taxon>
        <taxon>Paralvinella</taxon>
    </lineage>
</organism>
<reference evidence="3" key="1">
    <citation type="journal article" date="2023" name="Mol. Biol. Evol.">
        <title>Third-Generation Sequencing Reveals the Adaptive Role of the Epigenome in Three Deep-Sea Polychaetes.</title>
        <authorList>
            <person name="Perez M."/>
            <person name="Aroh O."/>
            <person name="Sun Y."/>
            <person name="Lan Y."/>
            <person name="Juniper S.K."/>
            <person name="Young C.R."/>
            <person name="Angers B."/>
            <person name="Qian P.Y."/>
        </authorList>
    </citation>
    <scope>NUCLEOTIDE SEQUENCE</scope>
    <source>
        <strain evidence="3">P08H-3</strain>
    </source>
</reference>
<feature type="domain" description="Glycosyltransferase 61 catalytic" evidence="2">
    <location>
        <begin position="241"/>
        <end position="424"/>
    </location>
</feature>
<protein>
    <recommendedName>
        <fullName evidence="2">Glycosyltransferase 61 catalytic domain-containing protein</fullName>
    </recommendedName>
</protein>
<dbReference type="Pfam" id="PF04577">
    <property type="entry name" value="Glyco_transf_61"/>
    <property type="match status" value="1"/>
</dbReference>
<name>A0AAD9J831_9ANNE</name>